<evidence type="ECO:0000313" key="10">
    <source>
        <dbReference type="Proteomes" id="UP000054549"/>
    </source>
</evidence>
<dbReference type="PANTHER" id="PTHR22950">
    <property type="entry name" value="AMINO ACID TRANSPORTER"/>
    <property type="match status" value="1"/>
</dbReference>
<evidence type="ECO:0000259" key="8">
    <source>
        <dbReference type="Pfam" id="PF01490"/>
    </source>
</evidence>
<dbReference type="Pfam" id="PF01490">
    <property type="entry name" value="Aa_trans"/>
    <property type="match status" value="1"/>
</dbReference>
<dbReference type="InParanoid" id="A0A0C2T2T5"/>
<dbReference type="STRING" id="946122.A0A0C2T2T5"/>
<gene>
    <name evidence="9" type="ORF">M378DRAFT_83314</name>
</gene>
<feature type="transmembrane region" description="Helical" evidence="7">
    <location>
        <begin position="307"/>
        <end position="328"/>
    </location>
</feature>
<feature type="transmembrane region" description="Helical" evidence="7">
    <location>
        <begin position="217"/>
        <end position="239"/>
    </location>
</feature>
<protein>
    <recommendedName>
        <fullName evidence="8">Amino acid transporter transmembrane domain-containing protein</fullName>
    </recommendedName>
</protein>
<evidence type="ECO:0000256" key="3">
    <source>
        <dbReference type="ARBA" id="ARBA00022692"/>
    </source>
</evidence>
<name>A0A0C2T2T5_AMAMK</name>
<evidence type="ECO:0000256" key="5">
    <source>
        <dbReference type="ARBA" id="ARBA00023136"/>
    </source>
</evidence>
<reference evidence="9 10" key="1">
    <citation type="submission" date="2014-04" db="EMBL/GenBank/DDBJ databases">
        <title>Evolutionary Origins and Diversification of the Mycorrhizal Mutualists.</title>
        <authorList>
            <consortium name="DOE Joint Genome Institute"/>
            <consortium name="Mycorrhizal Genomics Consortium"/>
            <person name="Kohler A."/>
            <person name="Kuo A."/>
            <person name="Nagy L.G."/>
            <person name="Floudas D."/>
            <person name="Copeland A."/>
            <person name="Barry K.W."/>
            <person name="Cichocki N."/>
            <person name="Veneault-Fourrey C."/>
            <person name="LaButti K."/>
            <person name="Lindquist E.A."/>
            <person name="Lipzen A."/>
            <person name="Lundell T."/>
            <person name="Morin E."/>
            <person name="Murat C."/>
            <person name="Riley R."/>
            <person name="Ohm R."/>
            <person name="Sun H."/>
            <person name="Tunlid A."/>
            <person name="Henrissat B."/>
            <person name="Grigoriev I.V."/>
            <person name="Hibbett D.S."/>
            <person name="Martin F."/>
        </authorList>
    </citation>
    <scope>NUCLEOTIDE SEQUENCE [LARGE SCALE GENOMIC DNA]</scope>
    <source>
        <strain evidence="9 10">Koide BX008</strain>
    </source>
</reference>
<feature type="compositionally biased region" description="Basic and acidic residues" evidence="6">
    <location>
        <begin position="39"/>
        <end position="54"/>
    </location>
</feature>
<comment type="similarity">
    <text evidence="2">Belongs to the amino acid/polyamine transporter 2 family.</text>
</comment>
<feature type="region of interest" description="Disordered" evidence="6">
    <location>
        <begin position="39"/>
        <end position="69"/>
    </location>
</feature>
<feature type="transmembrane region" description="Helical" evidence="7">
    <location>
        <begin position="112"/>
        <end position="133"/>
    </location>
</feature>
<feature type="transmembrane region" description="Helical" evidence="7">
    <location>
        <begin position="78"/>
        <end position="100"/>
    </location>
</feature>
<evidence type="ECO:0000256" key="4">
    <source>
        <dbReference type="ARBA" id="ARBA00022989"/>
    </source>
</evidence>
<keyword evidence="5 7" id="KW-0472">Membrane</keyword>
<dbReference type="HOGENOM" id="CLU_016053_1_0_1"/>
<keyword evidence="4 7" id="KW-1133">Transmembrane helix</keyword>
<dbReference type="AlphaFoldDB" id="A0A0C2T2T5"/>
<evidence type="ECO:0000256" key="6">
    <source>
        <dbReference type="SAM" id="MobiDB-lite"/>
    </source>
</evidence>
<accession>A0A0C2T2T5</accession>
<dbReference type="GO" id="GO:0015179">
    <property type="term" value="F:L-amino acid transmembrane transporter activity"/>
    <property type="evidence" value="ECO:0007669"/>
    <property type="project" value="TreeGrafter"/>
</dbReference>
<dbReference type="GO" id="GO:0016020">
    <property type="term" value="C:membrane"/>
    <property type="evidence" value="ECO:0007669"/>
    <property type="project" value="UniProtKB-SubCell"/>
</dbReference>
<dbReference type="Proteomes" id="UP000054549">
    <property type="component" value="Unassembled WGS sequence"/>
</dbReference>
<keyword evidence="10" id="KW-1185">Reference proteome</keyword>
<comment type="subcellular location">
    <subcellularLocation>
        <location evidence="1">Membrane</location>
        <topology evidence="1">Multi-pass membrane protein</topology>
    </subcellularLocation>
</comment>
<evidence type="ECO:0000256" key="7">
    <source>
        <dbReference type="SAM" id="Phobius"/>
    </source>
</evidence>
<feature type="transmembrane region" description="Helical" evidence="7">
    <location>
        <begin position="485"/>
        <end position="507"/>
    </location>
</feature>
<feature type="transmembrane region" description="Helical" evidence="7">
    <location>
        <begin position="395"/>
        <end position="414"/>
    </location>
</feature>
<feature type="domain" description="Amino acid transporter transmembrane" evidence="8">
    <location>
        <begin position="79"/>
        <end position="441"/>
    </location>
</feature>
<evidence type="ECO:0000256" key="2">
    <source>
        <dbReference type="ARBA" id="ARBA00008066"/>
    </source>
</evidence>
<feature type="transmembrane region" description="Helical" evidence="7">
    <location>
        <begin position="192"/>
        <end position="211"/>
    </location>
</feature>
<keyword evidence="3 7" id="KW-0812">Transmembrane</keyword>
<sequence>MDFKITQEAALADHSHFEPQPKAAFEDYLFYAQLQRREEETASRISTSEDEKTEQPVAHPPMTPEQTERASASRALRLTSWISVFYLITTDILGPFNAPYAISQTGWIPGVLLYFFMGVAATYSGLILWQLFLKLDSVRYPLRTYPDIAGRIFGKAAQHICTFLQSLQLLMNVAVICLSNGQSLAQVVQNRLCFSVCIVIFPIIGMMIGQIRSLKNFSWLANSAVWINLAIIFISMGFVAHSPPNFAAAASSLGVEAGPVVTAKYVSLPLYNQINGVMQMVFAYGGAMIFPEIMAEMRRPMDFWKGFSIAQLLIFFAYLLYGCFIYAYQGQFTLPAAYQGVSTYSWQTVGNVLGIVTGLIAAGLYGNIGIKTVYINIVEELFKGPRLMSSKGRTVWFILVLFYWSFAFVVGSAIPQLGNIVGLIGAVAIMQFTYTFPPLLWVGYEVIIDAMKEDGPYVPGSGANGRIDTWRDWSRWKRGLFTGRWHLKLFNVVIGLGGLATACLGMWGSGEAIKAGFEFAGAATSFGCKAPV</sequence>
<dbReference type="InterPro" id="IPR013057">
    <property type="entry name" value="AA_transpt_TM"/>
</dbReference>
<dbReference type="PANTHER" id="PTHR22950:SF461">
    <property type="entry name" value="AMINO ACID TRANSPORTER TRANSMEMBRANE DOMAIN-CONTAINING PROTEIN"/>
    <property type="match status" value="1"/>
</dbReference>
<dbReference type="EMBL" id="KN818293">
    <property type="protein sequence ID" value="KIL60799.1"/>
    <property type="molecule type" value="Genomic_DNA"/>
</dbReference>
<feature type="transmembrane region" description="Helical" evidence="7">
    <location>
        <begin position="420"/>
        <end position="442"/>
    </location>
</feature>
<evidence type="ECO:0000256" key="1">
    <source>
        <dbReference type="ARBA" id="ARBA00004141"/>
    </source>
</evidence>
<organism evidence="9 10">
    <name type="scientific">Amanita muscaria (strain Koide BX008)</name>
    <dbReference type="NCBI Taxonomy" id="946122"/>
    <lineage>
        <taxon>Eukaryota</taxon>
        <taxon>Fungi</taxon>
        <taxon>Dikarya</taxon>
        <taxon>Basidiomycota</taxon>
        <taxon>Agaricomycotina</taxon>
        <taxon>Agaricomycetes</taxon>
        <taxon>Agaricomycetidae</taxon>
        <taxon>Agaricales</taxon>
        <taxon>Pluteineae</taxon>
        <taxon>Amanitaceae</taxon>
        <taxon>Amanita</taxon>
    </lineage>
</organism>
<dbReference type="OrthoDB" id="40134at2759"/>
<feature type="transmembrane region" description="Helical" evidence="7">
    <location>
        <begin position="348"/>
        <end position="374"/>
    </location>
</feature>
<evidence type="ECO:0000313" key="9">
    <source>
        <dbReference type="EMBL" id="KIL60799.1"/>
    </source>
</evidence>
<proteinExistence type="inferred from homology"/>